<keyword evidence="4" id="KW-0346">Stress response</keyword>
<evidence type="ECO:0000256" key="3">
    <source>
        <dbReference type="ARBA" id="ARBA00022840"/>
    </source>
</evidence>
<protein>
    <submittedName>
        <fullName evidence="4">Heat shock 70 kDa protein 14</fullName>
    </submittedName>
</protein>
<accession>A0A8D8R2S1</accession>
<evidence type="ECO:0000313" key="4">
    <source>
        <dbReference type="EMBL" id="CAG6641891.1"/>
    </source>
</evidence>
<evidence type="ECO:0000256" key="1">
    <source>
        <dbReference type="ARBA" id="ARBA00007381"/>
    </source>
</evidence>
<name>A0A8D8R2S1_9HEMI</name>
<dbReference type="Gene3D" id="3.30.420.40">
    <property type="match status" value="2"/>
</dbReference>
<dbReference type="EMBL" id="HBUF01119665">
    <property type="protein sequence ID" value="CAG6641891.1"/>
    <property type="molecule type" value="Transcribed_RNA"/>
</dbReference>
<dbReference type="SUPFAM" id="SSF53067">
    <property type="entry name" value="Actin-like ATPase domain"/>
    <property type="match status" value="2"/>
</dbReference>
<dbReference type="AlphaFoldDB" id="A0A8D8R2S1"/>
<dbReference type="GO" id="GO:0005524">
    <property type="term" value="F:ATP binding"/>
    <property type="evidence" value="ECO:0007669"/>
    <property type="project" value="UniProtKB-KW"/>
</dbReference>
<organism evidence="4">
    <name type="scientific">Cacopsylla melanoneura</name>
    <dbReference type="NCBI Taxonomy" id="428564"/>
    <lineage>
        <taxon>Eukaryota</taxon>
        <taxon>Metazoa</taxon>
        <taxon>Ecdysozoa</taxon>
        <taxon>Arthropoda</taxon>
        <taxon>Hexapoda</taxon>
        <taxon>Insecta</taxon>
        <taxon>Pterygota</taxon>
        <taxon>Neoptera</taxon>
        <taxon>Paraneoptera</taxon>
        <taxon>Hemiptera</taxon>
        <taxon>Sternorrhyncha</taxon>
        <taxon>Psylloidea</taxon>
        <taxon>Psyllidae</taxon>
        <taxon>Psyllinae</taxon>
        <taxon>Cacopsylla</taxon>
    </lineage>
</organism>
<dbReference type="Gene3D" id="3.30.30.30">
    <property type="match status" value="1"/>
</dbReference>
<reference evidence="4" key="1">
    <citation type="submission" date="2021-05" db="EMBL/GenBank/DDBJ databases">
        <authorList>
            <person name="Alioto T."/>
            <person name="Alioto T."/>
            <person name="Gomez Garrido J."/>
        </authorList>
    </citation>
    <scope>NUCLEOTIDE SEQUENCE</scope>
</reference>
<keyword evidence="2" id="KW-0547">Nucleotide-binding</keyword>
<dbReference type="Pfam" id="PF00012">
    <property type="entry name" value="HSP70"/>
    <property type="match status" value="1"/>
</dbReference>
<sequence>MSKTVFGLYLGNSSASIGICRDGKVDILANEAGDRVTPAVVTFSDTEEVVGAAAKSRLISQAKNTIIKNKRALNTELTETDLETIMRETKVDIDTSNDTIQYRVSYQDSSKVKTIDPIQVTTVLLKTIYGIAKSAIHTEEDTISCVLLTPVYFNHDSRKNLRKAAQDAGWNILHVINEPCAALLGYNINTAAPEHNVKVLVYRCGGISCDVTIVDIQHGLMSIVDSVHSTEIGGEKIVKKLMGHLQEEIQRKYKLDIADSHRSMAKLRAAAETCMHVLSALQSSDIFIESLYDGLDFKYNVSRGRFDSLIGGLLGSFVQPIEDLLARANVKNDQINKVLLVGGPLKIPKFQSYIKSLFPLAECPGTTSINPDEILAAGAARQAGFLVDMLVDFDKHLPEPNTDVIVIGDDISVEVVDMQVDQLKFSSNLPLPCVQKLSLGTLDSTSLHIVASQSSATAGVTLKGKVAFENLTSGLVVTLSVHVTIDNKLNVELWDNSTPSHLIQSHALELVEVSA</sequence>
<dbReference type="PANTHER" id="PTHR45639">
    <property type="entry name" value="HSC70CB, ISOFORM G-RELATED"/>
    <property type="match status" value="1"/>
</dbReference>
<dbReference type="GO" id="GO:0140662">
    <property type="term" value="F:ATP-dependent protein folding chaperone"/>
    <property type="evidence" value="ECO:0007669"/>
    <property type="project" value="InterPro"/>
</dbReference>
<dbReference type="FunFam" id="3.90.640.10:FF:000010">
    <property type="entry name" value="heat shock 70 kDa protein 14"/>
    <property type="match status" value="1"/>
</dbReference>
<dbReference type="PANTHER" id="PTHR45639:SF32">
    <property type="entry name" value="HEAT SHOCK PROTEIN PDR13"/>
    <property type="match status" value="1"/>
</dbReference>
<dbReference type="GO" id="GO:0005829">
    <property type="term" value="C:cytosol"/>
    <property type="evidence" value="ECO:0007669"/>
    <property type="project" value="TreeGrafter"/>
</dbReference>
<evidence type="ECO:0000256" key="2">
    <source>
        <dbReference type="ARBA" id="ARBA00022741"/>
    </source>
</evidence>
<comment type="similarity">
    <text evidence="1">Belongs to the heat shock protein 70 family.</text>
</comment>
<dbReference type="InterPro" id="IPR013126">
    <property type="entry name" value="Hsp_70_fam"/>
</dbReference>
<keyword evidence="3" id="KW-0067">ATP-binding</keyword>
<dbReference type="GO" id="GO:0005634">
    <property type="term" value="C:nucleus"/>
    <property type="evidence" value="ECO:0007669"/>
    <property type="project" value="TreeGrafter"/>
</dbReference>
<dbReference type="Gene3D" id="3.90.640.10">
    <property type="entry name" value="Actin, Chain A, domain 4"/>
    <property type="match status" value="1"/>
</dbReference>
<dbReference type="InterPro" id="IPR043129">
    <property type="entry name" value="ATPase_NBD"/>
</dbReference>
<dbReference type="PRINTS" id="PR00301">
    <property type="entry name" value="HEATSHOCK70"/>
</dbReference>
<proteinExistence type="inferred from homology"/>